<dbReference type="AlphaFoldDB" id="A0A835LG85"/>
<reference evidence="1 2" key="1">
    <citation type="submission" date="2020-10" db="EMBL/GenBank/DDBJ databases">
        <title>The Coptis chinensis genome and diversification of protoberbering-type alkaloids.</title>
        <authorList>
            <person name="Wang B."/>
            <person name="Shu S."/>
            <person name="Song C."/>
            <person name="Liu Y."/>
        </authorList>
    </citation>
    <scope>NUCLEOTIDE SEQUENCE [LARGE SCALE GENOMIC DNA]</scope>
    <source>
        <strain evidence="1">HL-2020</strain>
        <tissue evidence="1">Leaf</tissue>
    </source>
</reference>
<name>A0A835LG85_9MAGN</name>
<keyword evidence="2" id="KW-1185">Reference proteome</keyword>
<protein>
    <submittedName>
        <fullName evidence="1">Uncharacterized protein</fullName>
    </submittedName>
</protein>
<evidence type="ECO:0000313" key="2">
    <source>
        <dbReference type="Proteomes" id="UP000631114"/>
    </source>
</evidence>
<dbReference type="EMBL" id="JADFTS010000009">
    <property type="protein sequence ID" value="KAF9590694.1"/>
    <property type="molecule type" value="Genomic_DNA"/>
</dbReference>
<gene>
    <name evidence="1" type="ORF">IFM89_036217</name>
</gene>
<organism evidence="1 2">
    <name type="scientific">Coptis chinensis</name>
    <dbReference type="NCBI Taxonomy" id="261450"/>
    <lineage>
        <taxon>Eukaryota</taxon>
        <taxon>Viridiplantae</taxon>
        <taxon>Streptophyta</taxon>
        <taxon>Embryophyta</taxon>
        <taxon>Tracheophyta</taxon>
        <taxon>Spermatophyta</taxon>
        <taxon>Magnoliopsida</taxon>
        <taxon>Ranunculales</taxon>
        <taxon>Ranunculaceae</taxon>
        <taxon>Coptidoideae</taxon>
        <taxon>Coptis</taxon>
    </lineage>
</organism>
<proteinExistence type="predicted"/>
<comment type="caution">
    <text evidence="1">The sequence shown here is derived from an EMBL/GenBank/DDBJ whole genome shotgun (WGS) entry which is preliminary data.</text>
</comment>
<sequence length="110" mass="12479">MKLISLQKPRRTRLAFLDVHAATQARPSALLPNRQSQQNVAGLVVTVLRLLKCSYKEWSVFGVDQEADKNFVATSFLTSELPSDNNEEENQLGEDDEEVPRVKFTDLYIV</sequence>
<evidence type="ECO:0000313" key="1">
    <source>
        <dbReference type="EMBL" id="KAF9590694.1"/>
    </source>
</evidence>
<dbReference type="Proteomes" id="UP000631114">
    <property type="component" value="Unassembled WGS sequence"/>
</dbReference>
<accession>A0A835LG85</accession>